<dbReference type="PANTHER" id="PTHR10057:SF0">
    <property type="entry name" value="TRANSLOCATOR PROTEIN"/>
    <property type="match status" value="1"/>
</dbReference>
<feature type="transmembrane region" description="Helical" evidence="6">
    <location>
        <begin position="46"/>
        <end position="65"/>
    </location>
</feature>
<evidence type="ECO:0000256" key="2">
    <source>
        <dbReference type="ARBA" id="ARBA00007524"/>
    </source>
</evidence>
<dbReference type="Pfam" id="PF03073">
    <property type="entry name" value="TspO_MBR"/>
    <property type="match status" value="1"/>
</dbReference>
<organism evidence="7 8">
    <name type="scientific">Peteryoungia desertarenae</name>
    <dbReference type="NCBI Taxonomy" id="1813451"/>
    <lineage>
        <taxon>Bacteria</taxon>
        <taxon>Pseudomonadati</taxon>
        <taxon>Pseudomonadota</taxon>
        <taxon>Alphaproteobacteria</taxon>
        <taxon>Hyphomicrobiales</taxon>
        <taxon>Rhizobiaceae</taxon>
        <taxon>Peteryoungia</taxon>
    </lineage>
</organism>
<gene>
    <name evidence="7" type="ORF">FE840_006075</name>
</gene>
<keyword evidence="3 6" id="KW-0812">Transmembrane</keyword>
<keyword evidence="8" id="KW-1185">Reference proteome</keyword>
<dbReference type="CDD" id="cd15904">
    <property type="entry name" value="TSPO_MBR"/>
    <property type="match status" value="1"/>
</dbReference>
<keyword evidence="5 6" id="KW-0472">Membrane</keyword>
<accession>A0ABX6QKR4</accession>
<name>A0ABX6QKR4_9HYPH</name>
<dbReference type="PIRSF" id="PIRSF005859">
    <property type="entry name" value="PBR"/>
    <property type="match status" value="1"/>
</dbReference>
<keyword evidence="4 6" id="KW-1133">Transmembrane helix</keyword>
<evidence type="ECO:0000256" key="1">
    <source>
        <dbReference type="ARBA" id="ARBA00004141"/>
    </source>
</evidence>
<evidence type="ECO:0000256" key="3">
    <source>
        <dbReference type="ARBA" id="ARBA00022692"/>
    </source>
</evidence>
<dbReference type="InterPro" id="IPR038330">
    <property type="entry name" value="TspO/MBR-related_sf"/>
</dbReference>
<evidence type="ECO:0000256" key="6">
    <source>
        <dbReference type="SAM" id="Phobius"/>
    </source>
</evidence>
<dbReference type="Gene3D" id="1.20.1260.100">
    <property type="entry name" value="TspO/MBR protein"/>
    <property type="match status" value="1"/>
</dbReference>
<evidence type="ECO:0000313" key="8">
    <source>
        <dbReference type="Proteomes" id="UP000308530"/>
    </source>
</evidence>
<dbReference type="EMBL" id="CP058350">
    <property type="protein sequence ID" value="QLF69138.1"/>
    <property type="molecule type" value="Genomic_DNA"/>
</dbReference>
<dbReference type="RefSeq" id="WP_138285729.1">
    <property type="nucleotide sequence ID" value="NZ_CP058350.1"/>
</dbReference>
<comment type="similarity">
    <text evidence="2">Belongs to the TspO/BZRP family.</text>
</comment>
<dbReference type="InterPro" id="IPR004307">
    <property type="entry name" value="TspO_MBR"/>
</dbReference>
<proteinExistence type="inferred from homology"/>
<reference evidence="7 8" key="1">
    <citation type="submission" date="2020-06" db="EMBL/GenBank/DDBJ databases">
        <title>Genome sequence of Rhizobium sp strain ADMK78.</title>
        <authorList>
            <person name="Rahi P."/>
        </authorList>
    </citation>
    <scope>NUCLEOTIDE SEQUENCE [LARGE SCALE GENOMIC DNA]</scope>
    <source>
        <strain evidence="7 8">ADMK78</strain>
    </source>
</reference>
<dbReference type="PANTHER" id="PTHR10057">
    <property type="entry name" value="PERIPHERAL-TYPE BENZODIAZEPINE RECEPTOR"/>
    <property type="match status" value="1"/>
</dbReference>
<evidence type="ECO:0000256" key="5">
    <source>
        <dbReference type="ARBA" id="ARBA00023136"/>
    </source>
</evidence>
<protein>
    <submittedName>
        <fullName evidence="7">Tryptophan-rich sensory protein</fullName>
    </submittedName>
</protein>
<sequence>MKTVLTYALFIAFVVMAGLLSGLTNMPGEWYSTLEKPFFNPPSWVFGPVWTILYVLIGIAGARIWQLSPRSAAMQVWFAQFALNMLWSPTFFGMQSPALGLFVIFPLLASVLVFIAKARRIDPLSSWLFVPYAAWVGFATLLNATLFLMN</sequence>
<dbReference type="Proteomes" id="UP000308530">
    <property type="component" value="Chromosome"/>
</dbReference>
<feature type="transmembrane region" description="Helical" evidence="6">
    <location>
        <begin position="128"/>
        <end position="149"/>
    </location>
</feature>
<evidence type="ECO:0000313" key="7">
    <source>
        <dbReference type="EMBL" id="QLF69138.1"/>
    </source>
</evidence>
<feature type="transmembrane region" description="Helical" evidence="6">
    <location>
        <begin position="98"/>
        <end position="116"/>
    </location>
</feature>
<evidence type="ECO:0000256" key="4">
    <source>
        <dbReference type="ARBA" id="ARBA00022989"/>
    </source>
</evidence>
<comment type="subcellular location">
    <subcellularLocation>
        <location evidence="1">Membrane</location>
        <topology evidence="1">Multi-pass membrane protein</topology>
    </subcellularLocation>
</comment>